<dbReference type="SMART" id="SM00436">
    <property type="entry name" value="TOP1Bc"/>
    <property type="match status" value="1"/>
</dbReference>
<evidence type="ECO:0000256" key="5">
    <source>
        <dbReference type="ARBA" id="ARBA00023029"/>
    </source>
</evidence>
<feature type="domain" description="Topo IA-type catalytic" evidence="11">
    <location>
        <begin position="147"/>
        <end position="603"/>
    </location>
</feature>
<comment type="function">
    <text evidence="8">Releases the supercoiling and torsional tension of DNA, which is introduced during the DNA replication and transcription, by transiently cleaving and rejoining one strand of the DNA duplex. Introduces a single-strand break via transesterification at a target site in duplex DNA. The scissile phosphodiester is attacked by the catalytic tyrosine of the enzyme, resulting in the formation of a DNA-(5'-phosphotyrosyl)-enzyme intermediate and the expulsion of a 3'-OH DNA strand. The free DNA strand then undergoes passage around the unbroken strand, thus removing DNA supercoils. Finally, in the religation step, the DNA 3'-OH attacks the covalent intermediate to expel the active-site tyrosine and restore the DNA phosphodiester backbone.</text>
</comment>
<dbReference type="InterPro" id="IPR005733">
    <property type="entry name" value="TopoI_bac-type"/>
</dbReference>
<comment type="subunit">
    <text evidence="8">Monomer.</text>
</comment>
<evidence type="ECO:0000256" key="1">
    <source>
        <dbReference type="ARBA" id="ARBA00000213"/>
    </source>
</evidence>
<dbReference type="Gene3D" id="1.10.460.10">
    <property type="entry name" value="Topoisomerase I, domain 2"/>
    <property type="match status" value="1"/>
</dbReference>
<gene>
    <name evidence="8 12" type="primary">topA</name>
    <name evidence="12" type="ORF">GCM10009755_02800</name>
</gene>
<dbReference type="SUPFAM" id="SSF56712">
    <property type="entry name" value="Prokaryotic type I DNA topoisomerase"/>
    <property type="match status" value="1"/>
</dbReference>
<dbReference type="SMART" id="SM00437">
    <property type="entry name" value="TOP1Ac"/>
    <property type="match status" value="1"/>
</dbReference>
<evidence type="ECO:0000256" key="8">
    <source>
        <dbReference type="HAMAP-Rule" id="MF_00952"/>
    </source>
</evidence>
<dbReference type="PROSITE" id="PS00396">
    <property type="entry name" value="TOPO_IA_1"/>
    <property type="match status" value="1"/>
</dbReference>
<feature type="compositionally biased region" description="Basic and acidic residues" evidence="9">
    <location>
        <begin position="868"/>
        <end position="878"/>
    </location>
</feature>
<feature type="active site" description="O-(5'-phospho-DNA)-tyrosine intermediate" evidence="8">
    <location>
        <position position="331"/>
    </location>
</feature>
<dbReference type="InterPro" id="IPR025589">
    <property type="entry name" value="Toprim_C_rpt"/>
</dbReference>
<comment type="caution">
    <text evidence="12">The sequence shown here is derived from an EMBL/GenBank/DDBJ whole genome shotgun (WGS) entry which is preliminary data.</text>
</comment>
<feature type="site" description="Interaction with DNA" evidence="8">
    <location>
        <position position="166"/>
    </location>
</feature>
<comment type="similarity">
    <text evidence="2 8">Belongs to the type IA topoisomerase family.</text>
</comment>
<reference evidence="13" key="1">
    <citation type="journal article" date="2019" name="Int. J. Syst. Evol. Microbiol.">
        <title>The Global Catalogue of Microorganisms (GCM) 10K type strain sequencing project: providing services to taxonomists for standard genome sequencing and annotation.</title>
        <authorList>
            <consortium name="The Broad Institute Genomics Platform"/>
            <consortium name="The Broad Institute Genome Sequencing Center for Infectious Disease"/>
            <person name="Wu L."/>
            <person name="Ma J."/>
        </authorList>
    </citation>
    <scope>NUCLEOTIDE SEQUENCE [LARGE SCALE GENOMIC DNA]</scope>
    <source>
        <strain evidence="13">JCM 14546</strain>
    </source>
</reference>
<dbReference type="HAMAP" id="MF_00952">
    <property type="entry name" value="Topoisom_1_prok"/>
    <property type="match status" value="1"/>
</dbReference>
<feature type="region of interest" description="Interaction with DNA" evidence="8">
    <location>
        <begin position="181"/>
        <end position="186"/>
    </location>
</feature>
<keyword evidence="6 8" id="KW-0238">DNA-binding</keyword>
<keyword evidence="4" id="KW-0460">Magnesium</keyword>
<dbReference type="SMART" id="SM00493">
    <property type="entry name" value="TOPRIM"/>
    <property type="match status" value="1"/>
</dbReference>
<feature type="site" description="Interaction with DNA" evidence="8">
    <location>
        <position position="533"/>
    </location>
</feature>
<name>A0ABP5EKJ6_9MICO</name>
<dbReference type="InterPro" id="IPR034149">
    <property type="entry name" value="TOPRIM_TopoI"/>
</dbReference>
<feature type="site" description="Interaction with DNA" evidence="8">
    <location>
        <position position="161"/>
    </location>
</feature>
<dbReference type="InterPro" id="IPR003602">
    <property type="entry name" value="Topo_IA_DNA-bd_dom"/>
</dbReference>
<dbReference type="InterPro" id="IPR013826">
    <property type="entry name" value="Topo_IA_cen_sub3"/>
</dbReference>
<dbReference type="InterPro" id="IPR013497">
    <property type="entry name" value="Topo_IA_cen"/>
</dbReference>
<dbReference type="CDD" id="cd00186">
    <property type="entry name" value="TOP1Ac"/>
    <property type="match status" value="1"/>
</dbReference>
<feature type="site" description="Interaction with DNA" evidence="8">
    <location>
        <position position="158"/>
    </location>
</feature>
<dbReference type="Gene3D" id="2.70.20.10">
    <property type="entry name" value="Topoisomerase I, domain 3"/>
    <property type="match status" value="1"/>
</dbReference>
<feature type="region of interest" description="Disordered" evidence="9">
    <location>
        <begin position="811"/>
        <end position="945"/>
    </location>
</feature>
<dbReference type="RefSeq" id="WP_344306292.1">
    <property type="nucleotide sequence ID" value="NZ_BAAANO010000004.1"/>
</dbReference>
<evidence type="ECO:0000256" key="6">
    <source>
        <dbReference type="ARBA" id="ARBA00023125"/>
    </source>
</evidence>
<feature type="compositionally biased region" description="Low complexity" evidence="9">
    <location>
        <begin position="899"/>
        <end position="939"/>
    </location>
</feature>
<dbReference type="PANTHER" id="PTHR42785">
    <property type="entry name" value="DNA TOPOISOMERASE, TYPE IA, CORE"/>
    <property type="match status" value="1"/>
</dbReference>
<dbReference type="PANTHER" id="PTHR42785:SF1">
    <property type="entry name" value="DNA TOPOISOMERASE"/>
    <property type="match status" value="1"/>
</dbReference>
<dbReference type="EC" id="5.6.2.1" evidence="8"/>
<keyword evidence="7 8" id="KW-0413">Isomerase</keyword>
<keyword evidence="3" id="KW-0479">Metal-binding</keyword>
<evidence type="ECO:0000256" key="9">
    <source>
        <dbReference type="SAM" id="MobiDB-lite"/>
    </source>
</evidence>
<dbReference type="Proteomes" id="UP001500755">
    <property type="component" value="Unassembled WGS sequence"/>
</dbReference>
<evidence type="ECO:0000256" key="2">
    <source>
        <dbReference type="ARBA" id="ARBA00009446"/>
    </source>
</evidence>
<dbReference type="InterPro" id="IPR013824">
    <property type="entry name" value="Topo_IA_cen_sub1"/>
</dbReference>
<evidence type="ECO:0000256" key="3">
    <source>
        <dbReference type="ARBA" id="ARBA00022723"/>
    </source>
</evidence>
<evidence type="ECO:0000259" key="10">
    <source>
        <dbReference type="PROSITE" id="PS50880"/>
    </source>
</evidence>
<dbReference type="InterPro" id="IPR028612">
    <property type="entry name" value="Topoisom_1_IA"/>
</dbReference>
<evidence type="ECO:0000256" key="7">
    <source>
        <dbReference type="ARBA" id="ARBA00023235"/>
    </source>
</evidence>
<dbReference type="NCBIfam" id="TIGR01051">
    <property type="entry name" value="topA_bact"/>
    <property type="match status" value="1"/>
</dbReference>
<comment type="catalytic activity">
    <reaction evidence="1 8">
        <text>ATP-independent breakage of single-stranded DNA, followed by passage and rejoining.</text>
        <dbReference type="EC" id="5.6.2.1"/>
    </reaction>
</comment>
<feature type="site" description="Interaction with DNA" evidence="8">
    <location>
        <position position="333"/>
    </location>
</feature>
<dbReference type="Pfam" id="PF01751">
    <property type="entry name" value="Toprim"/>
    <property type="match status" value="1"/>
</dbReference>
<feature type="compositionally biased region" description="Basic residues" evidence="9">
    <location>
        <begin position="879"/>
        <end position="893"/>
    </location>
</feature>
<protein>
    <recommendedName>
        <fullName evidence="8">DNA topoisomerase 1</fullName>
        <ecNumber evidence="8">5.6.2.1</ecNumber>
    </recommendedName>
    <alternativeName>
        <fullName evidence="8">DNA topoisomerase I</fullName>
    </alternativeName>
</protein>
<dbReference type="Pfam" id="PF01131">
    <property type="entry name" value="Topoisom_bac"/>
    <property type="match status" value="1"/>
</dbReference>
<dbReference type="InterPro" id="IPR003601">
    <property type="entry name" value="Topo_IA_2"/>
</dbReference>
<dbReference type="Gene3D" id="1.10.290.10">
    <property type="entry name" value="Topoisomerase I, domain 4"/>
    <property type="match status" value="1"/>
</dbReference>
<dbReference type="InterPro" id="IPR013825">
    <property type="entry name" value="Topo_IA_cen_sub2"/>
</dbReference>
<feature type="region of interest" description="Disordered" evidence="9">
    <location>
        <begin position="711"/>
        <end position="733"/>
    </location>
</feature>
<keyword evidence="5 8" id="KW-0799">Topoisomerase</keyword>
<dbReference type="InterPro" id="IPR006171">
    <property type="entry name" value="TOPRIM_dom"/>
</dbReference>
<feature type="domain" description="Toprim" evidence="10">
    <location>
        <begin position="9"/>
        <end position="132"/>
    </location>
</feature>
<feature type="site" description="Interaction with DNA" evidence="8">
    <location>
        <position position="173"/>
    </location>
</feature>
<dbReference type="InterPro" id="IPR023406">
    <property type="entry name" value="Topo_IA_AS"/>
</dbReference>
<dbReference type="EMBL" id="BAAANO010000004">
    <property type="protein sequence ID" value="GAA1998871.1"/>
    <property type="molecule type" value="Genomic_DNA"/>
</dbReference>
<dbReference type="CDD" id="cd03363">
    <property type="entry name" value="TOPRIM_TopoIA_TopoI"/>
    <property type="match status" value="1"/>
</dbReference>
<evidence type="ECO:0000313" key="13">
    <source>
        <dbReference type="Proteomes" id="UP001500755"/>
    </source>
</evidence>
<dbReference type="PRINTS" id="PR00417">
    <property type="entry name" value="PRTPISMRASEI"/>
</dbReference>
<dbReference type="PROSITE" id="PS52039">
    <property type="entry name" value="TOPO_IA_2"/>
    <property type="match status" value="1"/>
</dbReference>
<evidence type="ECO:0000313" key="12">
    <source>
        <dbReference type="EMBL" id="GAA1998871.1"/>
    </source>
</evidence>
<evidence type="ECO:0000256" key="4">
    <source>
        <dbReference type="ARBA" id="ARBA00022842"/>
    </source>
</evidence>
<organism evidence="12 13">
    <name type="scientific">Brevibacterium samyangense</name>
    <dbReference type="NCBI Taxonomy" id="366888"/>
    <lineage>
        <taxon>Bacteria</taxon>
        <taxon>Bacillati</taxon>
        <taxon>Actinomycetota</taxon>
        <taxon>Actinomycetes</taxon>
        <taxon>Micrococcales</taxon>
        <taxon>Brevibacteriaceae</taxon>
        <taxon>Brevibacterium</taxon>
    </lineage>
</organism>
<sequence>MASTATQPRRLVIVESPTKARTITGYLGEGYDVEASVGHIRDLPVPSELPADMKKGPYGRFAVDVDNGFEPYYRVDPGKKKKVAELKKLLKDADELYLATDEDREGEAIAWHLLEVLKPKVPVKRMVFHEITPEAIQRALENTRDLDDSLVDAQETRRILDRLYGYETSPVLWRKIKPGLSAGRVQSVATRLVVERERERMAFVPAEYWDLDLTLEVPGTAGSAFGAKLALVDGTRVAGGRDFDDRGQLKPKSDVVVLDEARAKELAEVLNTSAKESLSVSALETKPYTRRPAAPFTTSTLQQEAGRKLRMSARQTMRTAQSLYENGFITYMRTDSAALSGQAIAAARRQVTELYGPDYVPNSPRTYASKQKAAQEAHEAIRPAGDSFRTPAQVSNRLSGDEFRLYELIWQRTVASQMSDAKGSTATMRITADLGDGHSAGFTASGTVITFKGFLAVYEEGKDRDRYDSGDGSTRLPNVSEGQALAVEHAEADGHTTAPPPRFTEASLVKRMEELGIGRPSTYAAIISTIQDRGYVTTRGNALVPSWVAFSVVRLLEEHFGSLVDYRFTADMENDLDRIAGGAEEGKHWLSAFYFGEGDQGRVGLKPTVDDLGEIDAREINTVRIDDGIDLRVGKFGPYLEVAVEGEETPKRVNVPADLAPDELTKEKAKELIELQGDGDRELGVDPETGHTIVAKNGRFGPYVTEVIPEPEAPAEEPARKTRKKATGPKPRTASLFKSMDLQTIGLEEALKLLSLPRVVGEDAEGTPITAQNGRYGPYLKKGTDSRSLQTEEQLFEITLEEALEIYSKPKTRGGRTAAPPLKELGNDPTNDKPVVVKDGRFGPYVTDGETNATLRKDDSVEGITPERAFELLAEKRAKGPAKRKAPARKTTAKKTTAKESTASKRTAAKSTAKKTTATKSTTSRTTAAKKPTAKSTATKAKDAE</sequence>
<dbReference type="InterPro" id="IPR000380">
    <property type="entry name" value="Topo_IA"/>
</dbReference>
<dbReference type="InterPro" id="IPR023405">
    <property type="entry name" value="Topo_IA_core_domain"/>
</dbReference>
<accession>A0ABP5EKJ6</accession>
<dbReference type="PROSITE" id="PS50880">
    <property type="entry name" value="TOPRIM"/>
    <property type="match status" value="1"/>
</dbReference>
<feature type="site" description="Interaction with DNA" evidence="8">
    <location>
        <position position="157"/>
    </location>
</feature>
<feature type="site" description="Interaction with DNA" evidence="8">
    <location>
        <position position="39"/>
    </location>
</feature>
<dbReference type="Gene3D" id="3.40.50.140">
    <property type="match status" value="1"/>
</dbReference>
<keyword evidence="13" id="KW-1185">Reference proteome</keyword>
<dbReference type="Pfam" id="PF13368">
    <property type="entry name" value="Toprim_C_rpt"/>
    <property type="match status" value="3"/>
</dbReference>
<proteinExistence type="inferred from homology"/>
<evidence type="ECO:0000259" key="11">
    <source>
        <dbReference type="PROSITE" id="PS52039"/>
    </source>
</evidence>